<feature type="transmembrane region" description="Helical" evidence="1">
    <location>
        <begin position="20"/>
        <end position="38"/>
    </location>
</feature>
<keyword evidence="3" id="KW-0012">Acyltransferase</keyword>
<dbReference type="Proteomes" id="UP000460412">
    <property type="component" value="Unassembled WGS sequence"/>
</dbReference>
<feature type="transmembrane region" description="Helical" evidence="1">
    <location>
        <begin position="126"/>
        <end position="149"/>
    </location>
</feature>
<protein>
    <submittedName>
        <fullName evidence="3">Acyltransferase family protein</fullName>
    </submittedName>
</protein>
<accession>A0A7X3MEH6</accession>
<proteinExistence type="predicted"/>
<organism evidence="3 4">
    <name type="scientific">Sporofaciens musculi</name>
    <dbReference type="NCBI Taxonomy" id="2681861"/>
    <lineage>
        <taxon>Bacteria</taxon>
        <taxon>Bacillati</taxon>
        <taxon>Bacillota</taxon>
        <taxon>Clostridia</taxon>
        <taxon>Lachnospirales</taxon>
        <taxon>Lachnospiraceae</taxon>
        <taxon>Sporofaciens</taxon>
    </lineage>
</organism>
<evidence type="ECO:0000259" key="2">
    <source>
        <dbReference type="Pfam" id="PF01757"/>
    </source>
</evidence>
<gene>
    <name evidence="3" type="ORF">GN277_05175</name>
</gene>
<comment type="caution">
    <text evidence="3">The sequence shown here is derived from an EMBL/GenBank/DDBJ whole genome shotgun (WGS) entry which is preliminary data.</text>
</comment>
<keyword evidence="1" id="KW-1133">Transmembrane helix</keyword>
<keyword evidence="1" id="KW-0472">Membrane</keyword>
<reference evidence="3 4" key="1">
    <citation type="submission" date="2019-12" db="EMBL/GenBank/DDBJ databases">
        <title>Sporaefaciens musculi gen. nov., sp. nov., a novel bacterium isolated from the caecum of an obese mouse.</title>
        <authorList>
            <person name="Rasmussen T.S."/>
            <person name="Streidl T."/>
            <person name="Hitch T.C.A."/>
            <person name="Wortmann E."/>
            <person name="Deptula P."/>
            <person name="Hansen M."/>
            <person name="Nielsen D.S."/>
            <person name="Clavel T."/>
            <person name="Vogensen F.K."/>
        </authorList>
    </citation>
    <scope>NUCLEOTIDE SEQUENCE [LARGE SCALE GENOMIC DNA]</scope>
    <source>
        <strain evidence="3 4">WCA-9-b2</strain>
    </source>
</reference>
<feature type="transmembrane region" description="Helical" evidence="1">
    <location>
        <begin position="211"/>
        <end position="232"/>
    </location>
</feature>
<feature type="transmembrane region" description="Helical" evidence="1">
    <location>
        <begin position="156"/>
        <end position="176"/>
    </location>
</feature>
<dbReference type="InterPro" id="IPR002656">
    <property type="entry name" value="Acyl_transf_3_dom"/>
</dbReference>
<dbReference type="RefSeq" id="WP_159750128.1">
    <property type="nucleotide sequence ID" value="NZ_WUQX01000001.1"/>
</dbReference>
<keyword evidence="3" id="KW-0808">Transferase</keyword>
<evidence type="ECO:0000256" key="1">
    <source>
        <dbReference type="SAM" id="Phobius"/>
    </source>
</evidence>
<evidence type="ECO:0000313" key="3">
    <source>
        <dbReference type="EMBL" id="MXP74792.1"/>
    </source>
</evidence>
<dbReference type="Pfam" id="PF01757">
    <property type="entry name" value="Acyl_transf_3"/>
    <property type="match status" value="1"/>
</dbReference>
<keyword evidence="4" id="KW-1185">Reference proteome</keyword>
<dbReference type="EMBL" id="WUQX01000001">
    <property type="protein sequence ID" value="MXP74792.1"/>
    <property type="molecule type" value="Genomic_DNA"/>
</dbReference>
<feature type="domain" description="Acyltransferase 3" evidence="2">
    <location>
        <begin position="12"/>
        <end position="335"/>
    </location>
</feature>
<dbReference type="GO" id="GO:0016747">
    <property type="term" value="F:acyltransferase activity, transferring groups other than amino-acyl groups"/>
    <property type="evidence" value="ECO:0007669"/>
    <property type="project" value="InterPro"/>
</dbReference>
<dbReference type="AlphaFoldDB" id="A0A7X3MEH6"/>
<feature type="transmembrane region" description="Helical" evidence="1">
    <location>
        <begin position="252"/>
        <end position="268"/>
    </location>
</feature>
<feature type="transmembrane region" description="Helical" evidence="1">
    <location>
        <begin position="50"/>
        <end position="74"/>
    </location>
</feature>
<name>A0A7X3MEH6_9FIRM</name>
<feature type="transmembrane region" description="Helical" evidence="1">
    <location>
        <begin position="182"/>
        <end position="199"/>
    </location>
</feature>
<keyword evidence="1" id="KW-0812">Transmembrane</keyword>
<feature type="transmembrane region" description="Helical" evidence="1">
    <location>
        <begin position="86"/>
        <end position="106"/>
    </location>
</feature>
<evidence type="ECO:0000313" key="4">
    <source>
        <dbReference type="Proteomes" id="UP000460412"/>
    </source>
</evidence>
<sequence length="360" mass="42087">MGYVEIDRSSRNYGIDMMRILSMVMILLHHILGHGGIIESVKPDTVQCEVLWILRILCYGGVDCFALISGYIGYGSKHKYRHIIGLAVQVMFYTLSVTFIFSLFAAELVTAKTVFKAVFPISYNVYWYFSSYFLMFFLMPYMDIVVSIIDEFHGKMLIILCVMLYSVFPTMFYYDIGGLNRGYSTIWLCLLYVIGALFRKNHNTFLDRYNYKYYGWCYLILCCVTWLSRIIIRKVSVELTGIILFDEWLISYNSPTILIGSICLLLCFSKIEVKEKYRKLILTLSGASFGVYLLHEEPLIREYVIGRIFLTQVDKSGIFLFIIIILSVGGIFWVWFQKIFADGYSRFFVFHPYVLRWKIC</sequence>
<feature type="transmembrane region" description="Helical" evidence="1">
    <location>
        <begin position="316"/>
        <end position="336"/>
    </location>
</feature>